<dbReference type="RefSeq" id="WP_119324103.1">
    <property type="nucleotide sequence ID" value="NZ_AP025739.1"/>
</dbReference>
<reference evidence="1 2" key="1">
    <citation type="journal article" date="2019" name="Int. J. Syst. Evol. Microbiol.">
        <title>Capsulimonas corticalis gen. nov., sp. nov., an aerobic capsulated bacterium, of a novel bacterial order, Capsulimonadales ord. nov., of the class Armatimonadia of the phylum Armatimonadetes.</title>
        <authorList>
            <person name="Li J."/>
            <person name="Kudo C."/>
            <person name="Tonouchi A."/>
        </authorList>
    </citation>
    <scope>NUCLEOTIDE SEQUENCE [LARGE SCALE GENOMIC DNA]</scope>
    <source>
        <strain evidence="1 2">AX-7</strain>
    </source>
</reference>
<evidence type="ECO:0000313" key="2">
    <source>
        <dbReference type="Proteomes" id="UP000287394"/>
    </source>
</evidence>
<dbReference type="AlphaFoldDB" id="A0A402D3N8"/>
<name>A0A402D3N8_9BACT</name>
<proteinExistence type="predicted"/>
<accession>A0A402D3N8</accession>
<dbReference type="EMBL" id="AP025739">
    <property type="protein sequence ID" value="BDI31869.1"/>
    <property type="molecule type" value="Genomic_DNA"/>
</dbReference>
<organism evidence="1 2">
    <name type="scientific">Capsulimonas corticalis</name>
    <dbReference type="NCBI Taxonomy" id="2219043"/>
    <lineage>
        <taxon>Bacteria</taxon>
        <taxon>Bacillati</taxon>
        <taxon>Armatimonadota</taxon>
        <taxon>Armatimonadia</taxon>
        <taxon>Capsulimonadales</taxon>
        <taxon>Capsulimonadaceae</taxon>
        <taxon>Capsulimonas</taxon>
    </lineage>
</organism>
<dbReference type="Proteomes" id="UP000287394">
    <property type="component" value="Chromosome"/>
</dbReference>
<keyword evidence="2" id="KW-1185">Reference proteome</keyword>
<protein>
    <submittedName>
        <fullName evidence="1">Uncharacterized protein</fullName>
    </submittedName>
</protein>
<gene>
    <name evidence="1" type="ORF">CCAX7_39200</name>
</gene>
<evidence type="ECO:0000313" key="1">
    <source>
        <dbReference type="EMBL" id="BDI31869.1"/>
    </source>
</evidence>
<sequence length="89" mass="9900">MPKLTKIGIVPVEWNAAADRYFSAEENDYAEIFNRMKPVLDPMMVTVGPGAKAGGKYPWEGNDPKTGRRYVARKQRDADAVSLEEVVDA</sequence>
<dbReference type="KEGG" id="ccot:CCAX7_39200"/>